<dbReference type="InterPro" id="IPR035906">
    <property type="entry name" value="MetI-like_sf"/>
</dbReference>
<dbReference type="EMBL" id="JAGGLB010000021">
    <property type="protein sequence ID" value="MBP1993801.1"/>
    <property type="molecule type" value="Genomic_DNA"/>
</dbReference>
<name>A0ABS4J1U5_9BACL</name>
<feature type="domain" description="ABC transmembrane type-1" evidence="8">
    <location>
        <begin position="71"/>
        <end position="272"/>
    </location>
</feature>
<dbReference type="PROSITE" id="PS50928">
    <property type="entry name" value="ABC_TM1"/>
    <property type="match status" value="1"/>
</dbReference>
<keyword evidence="6 7" id="KW-0472">Membrane</keyword>
<accession>A0ABS4J1U5</accession>
<comment type="subcellular location">
    <subcellularLocation>
        <location evidence="1 7">Cell membrane</location>
        <topology evidence="1 7">Multi-pass membrane protein</topology>
    </subcellularLocation>
</comment>
<dbReference type="SUPFAM" id="SSF161098">
    <property type="entry name" value="MetI-like"/>
    <property type="match status" value="1"/>
</dbReference>
<evidence type="ECO:0000256" key="3">
    <source>
        <dbReference type="ARBA" id="ARBA00022475"/>
    </source>
</evidence>
<dbReference type="CDD" id="cd06261">
    <property type="entry name" value="TM_PBP2"/>
    <property type="match status" value="1"/>
</dbReference>
<feature type="transmembrane region" description="Helical" evidence="7">
    <location>
        <begin position="107"/>
        <end position="126"/>
    </location>
</feature>
<feature type="transmembrane region" description="Helical" evidence="7">
    <location>
        <begin position="71"/>
        <end position="95"/>
    </location>
</feature>
<keyword evidence="3" id="KW-1003">Cell membrane</keyword>
<dbReference type="PANTHER" id="PTHR43744:SF9">
    <property type="entry name" value="POLYGALACTURONAN_RHAMNOGALACTURONAN TRANSPORT SYSTEM PERMEASE PROTEIN YTCP"/>
    <property type="match status" value="1"/>
</dbReference>
<evidence type="ECO:0000256" key="1">
    <source>
        <dbReference type="ARBA" id="ARBA00004651"/>
    </source>
</evidence>
<evidence type="ECO:0000256" key="6">
    <source>
        <dbReference type="ARBA" id="ARBA00023136"/>
    </source>
</evidence>
<feature type="transmembrane region" description="Helical" evidence="7">
    <location>
        <begin position="180"/>
        <end position="205"/>
    </location>
</feature>
<proteinExistence type="inferred from homology"/>
<protein>
    <submittedName>
        <fullName evidence="9">Aldouronate transport system permease protein</fullName>
    </submittedName>
</protein>
<dbReference type="Proteomes" id="UP001519287">
    <property type="component" value="Unassembled WGS sequence"/>
</dbReference>
<reference evidence="9 10" key="1">
    <citation type="submission" date="2021-03" db="EMBL/GenBank/DDBJ databases">
        <title>Genomic Encyclopedia of Type Strains, Phase IV (KMG-IV): sequencing the most valuable type-strain genomes for metagenomic binning, comparative biology and taxonomic classification.</title>
        <authorList>
            <person name="Goeker M."/>
        </authorList>
    </citation>
    <scope>NUCLEOTIDE SEQUENCE [LARGE SCALE GENOMIC DNA]</scope>
    <source>
        <strain evidence="9 10">DSM 26048</strain>
    </source>
</reference>
<organism evidence="9 10">
    <name type="scientific">Paenibacillus eucommiae</name>
    <dbReference type="NCBI Taxonomy" id="1355755"/>
    <lineage>
        <taxon>Bacteria</taxon>
        <taxon>Bacillati</taxon>
        <taxon>Bacillota</taxon>
        <taxon>Bacilli</taxon>
        <taxon>Bacillales</taxon>
        <taxon>Paenibacillaceae</taxon>
        <taxon>Paenibacillus</taxon>
    </lineage>
</organism>
<evidence type="ECO:0000313" key="10">
    <source>
        <dbReference type="Proteomes" id="UP001519287"/>
    </source>
</evidence>
<keyword evidence="10" id="KW-1185">Reference proteome</keyword>
<keyword evidence="4 7" id="KW-0812">Transmembrane</keyword>
<evidence type="ECO:0000259" key="8">
    <source>
        <dbReference type="PROSITE" id="PS50928"/>
    </source>
</evidence>
<sequence length="287" mass="32454">MNASVLIRPLFHIFLLLLCIVCIAPLVLVISTSFTSEQSLVLNGYRLFPQEFTVYAYKYVLKGTTLIYTSYGVTVLTTLVGTVLSLSITAMLAYPLSRQDFKLKSPLSFYIFFTMLFNGGLIPFYILVTQYLHLKDTLWALILPYLVQPFYVLLMRTFFSEIPASLIEAAKIEGAGEFRTFFQIVLPLSTPILATVGLFMALIYWNDWYLSLLFIDNHKLLTLQYLLVMLTSNIDAMLNNPNSSMAVIPAETSRMAMAVLAIGPIIFVYLFFQRFFVRGLTIGAVKG</sequence>
<evidence type="ECO:0000313" key="9">
    <source>
        <dbReference type="EMBL" id="MBP1993801.1"/>
    </source>
</evidence>
<dbReference type="Pfam" id="PF00528">
    <property type="entry name" value="BPD_transp_1"/>
    <property type="match status" value="1"/>
</dbReference>
<dbReference type="InterPro" id="IPR000515">
    <property type="entry name" value="MetI-like"/>
</dbReference>
<dbReference type="RefSeq" id="WP_209975677.1">
    <property type="nucleotide sequence ID" value="NZ_JAGGLB010000021.1"/>
</dbReference>
<evidence type="ECO:0000256" key="2">
    <source>
        <dbReference type="ARBA" id="ARBA00022448"/>
    </source>
</evidence>
<dbReference type="PANTHER" id="PTHR43744">
    <property type="entry name" value="ABC TRANSPORTER PERMEASE PROTEIN MG189-RELATED-RELATED"/>
    <property type="match status" value="1"/>
</dbReference>
<feature type="transmembrane region" description="Helical" evidence="7">
    <location>
        <begin position="255"/>
        <end position="272"/>
    </location>
</feature>
<dbReference type="Gene3D" id="1.10.3720.10">
    <property type="entry name" value="MetI-like"/>
    <property type="match status" value="1"/>
</dbReference>
<feature type="transmembrane region" description="Helical" evidence="7">
    <location>
        <begin position="138"/>
        <end position="159"/>
    </location>
</feature>
<evidence type="ECO:0000256" key="7">
    <source>
        <dbReference type="RuleBase" id="RU363032"/>
    </source>
</evidence>
<evidence type="ECO:0000256" key="5">
    <source>
        <dbReference type="ARBA" id="ARBA00022989"/>
    </source>
</evidence>
<feature type="transmembrane region" description="Helical" evidence="7">
    <location>
        <begin position="12"/>
        <end position="34"/>
    </location>
</feature>
<gene>
    <name evidence="9" type="ORF">J2Z66_005427</name>
</gene>
<keyword evidence="5 7" id="KW-1133">Transmembrane helix</keyword>
<comment type="similarity">
    <text evidence="7">Belongs to the binding-protein-dependent transport system permease family.</text>
</comment>
<evidence type="ECO:0000256" key="4">
    <source>
        <dbReference type="ARBA" id="ARBA00022692"/>
    </source>
</evidence>
<comment type="caution">
    <text evidence="9">The sequence shown here is derived from an EMBL/GenBank/DDBJ whole genome shotgun (WGS) entry which is preliminary data.</text>
</comment>
<keyword evidence="2 7" id="KW-0813">Transport</keyword>